<sequence length="445" mass="50028">ARPACSGTACQRRAGPCPRRRRWARPTAGAWCRPCLSRTCRRRRCFLSCPPSATGSGATMGLALTRAAYPGRIHFRVMQAIGRTNLPYVSCIVAFARKELAEFCAARGDAAACRAAVLERVAVWTIPLEMGKGPAHQRGLLNEVRDHNDPGAFCLNTDSHMDFHERWDELMIQEWVGIGNEFAVCTAYPMRMMSNQDKLFAKSHVDLCGWNLENGIPRGQGGDNLRSEPGQKPYLTMNWAAGFSFGRCHMDRNVPVDKHLEWIFTGEEVDRAVRLWTSGYDLYLPAFTYIYHDYDHAKQEFWSVKHDQSLPGRSKARIKAKLNITSPAGARARRDAASDEAPDFGLFGLGSQRTLEQYVEWARVDLGTPQWRDFLARRGLQPVVNNMPHWYCQTLARVPVRSSRALREAVQQGGLPAAEWRFRPAFDSSDPDALPVMALDEQSGL</sequence>
<comment type="caution">
    <text evidence="1">The sequence shown here is derived from an EMBL/GenBank/DDBJ whole genome shotgun (WGS) entry which is preliminary data.</text>
</comment>
<reference evidence="1" key="1">
    <citation type="submission" date="2023-10" db="EMBL/GenBank/DDBJ databases">
        <authorList>
            <person name="Chen Y."/>
            <person name="Shah S."/>
            <person name="Dougan E. K."/>
            <person name="Thang M."/>
            <person name="Chan C."/>
        </authorList>
    </citation>
    <scope>NUCLEOTIDE SEQUENCE [LARGE SCALE GENOMIC DNA]</scope>
</reference>
<dbReference type="EMBL" id="CAUYUJ010017045">
    <property type="protein sequence ID" value="CAK0871204.1"/>
    <property type="molecule type" value="Genomic_DNA"/>
</dbReference>
<dbReference type="PANTHER" id="PTHR34496:SF6">
    <property type="entry name" value="GLYCOSYLTRANSFERASE 2-LIKE DOMAIN-CONTAINING PROTEIN"/>
    <property type="match status" value="1"/>
</dbReference>
<protein>
    <recommendedName>
        <fullName evidence="3">Protein xylosyltransferase</fullName>
    </recommendedName>
</protein>
<evidence type="ECO:0000313" key="2">
    <source>
        <dbReference type="Proteomes" id="UP001189429"/>
    </source>
</evidence>
<organism evidence="1 2">
    <name type="scientific">Prorocentrum cordatum</name>
    <dbReference type="NCBI Taxonomy" id="2364126"/>
    <lineage>
        <taxon>Eukaryota</taxon>
        <taxon>Sar</taxon>
        <taxon>Alveolata</taxon>
        <taxon>Dinophyceae</taxon>
        <taxon>Prorocentrales</taxon>
        <taxon>Prorocentraceae</taxon>
        <taxon>Prorocentrum</taxon>
    </lineage>
</organism>
<dbReference type="PANTHER" id="PTHR34496">
    <property type="entry name" value="GLCNAC TRANSFERASE-RELATED"/>
    <property type="match status" value="1"/>
</dbReference>
<accession>A0ABN9VDK8</accession>
<dbReference type="Proteomes" id="UP001189429">
    <property type="component" value="Unassembled WGS sequence"/>
</dbReference>
<gene>
    <name evidence="1" type="ORF">PCOR1329_LOCUS57103</name>
</gene>
<dbReference type="Pfam" id="PF11397">
    <property type="entry name" value="GlcNAc"/>
    <property type="match status" value="1"/>
</dbReference>
<proteinExistence type="predicted"/>
<evidence type="ECO:0000313" key="1">
    <source>
        <dbReference type="EMBL" id="CAK0871204.1"/>
    </source>
</evidence>
<feature type="non-terminal residue" evidence="1">
    <location>
        <position position="1"/>
    </location>
</feature>
<keyword evidence="2" id="KW-1185">Reference proteome</keyword>
<evidence type="ECO:0008006" key="3">
    <source>
        <dbReference type="Google" id="ProtNLM"/>
    </source>
</evidence>
<name>A0ABN9VDK8_9DINO</name>
<dbReference type="InterPro" id="IPR021067">
    <property type="entry name" value="Glycosyltransferase"/>
</dbReference>